<accession>A0AA42UTB8</accession>
<evidence type="ECO:0000256" key="4">
    <source>
        <dbReference type="ARBA" id="ARBA00022448"/>
    </source>
</evidence>
<dbReference type="PROSITE" id="PS52053">
    <property type="entry name" value="NEL"/>
    <property type="match status" value="1"/>
</dbReference>
<evidence type="ECO:0000259" key="17">
    <source>
        <dbReference type="PROSITE" id="PS52053"/>
    </source>
</evidence>
<keyword evidence="15" id="KW-0175">Coiled coil</keyword>
<sequence length="1480" mass="167106">MTDSPPQQPTAVDPLAVAQAYQDQVIARRLPAWVTRLGEPEFTLLGDVLRQLLDCDQRLSSVFSRIRNIDEFARPLLQQALQALGCPDVEKLYFRRWYVYQAHTVSYFTGRVAVPDSDYYEVPLLEAALRNFTEEERHQQPRRNAVVDVKGVVQAGLSALSFAAMCRTLDLGYQYQQHLDAILLDGAGGQGITATLAQYLRSSMLADALQAKAQGTLSEAELQWVIGLCRDNQPGRLHGAPVHVRQLRIFGCPVQRIVVLDVIDDGWIYNSSKRVLVYVPGDPQGPWSVNDDLQDYTRHVLGKRLRKDNYRRFFSRFVRRRDSHRVFTAISERLDDVADWATRDLDEQTTGYPLPLFEHLADAWIARIKDDAAMIAPPVARLDREVQAEHDRRLQAEGWGLLAVAGLFVPVLGAVLAAVMVYELLQEAFQAIGDWRDDERDAALDHWLNVGKRTLALAATAATVSVARRTWSQVDTLVTARLDDGSEKLWNGDLRPYRSEAPPGSAVMDEQGIHRQAERCWIEMQGHWYRITQDHPDVPFRLLPYLGYRPQLRHNDAGAWRLWFEQPAEWSGSQMMVRRLGRPFSELDGQQIDQVMTIHDLQEDHLRALHVYGWCADARVVDTASRLLLASRIQGLGRQLRGGLPITDTVLLQMAQALPGAQGKGGQDLAEQVWAQRRILLQQLYEAAFPDTDASSILRRDFAGLHRLAADEIWRTASDDDRAALLDTRRVPLCMAEAARAQLMGIRMARVHEALILDTPQTLDLARVVLHLLARLPGASSGPGWRLFDGDASQPLLTTQGDGAVVDLVHRNGTFSRRAHAVGPAAGPGELFDILASAFSDEQRATLDLGEPFAPALRARLAAQVTDQRSLIRAWLGPGRPTGAFLAPQRFADGRIGYPLSGGRFWAALGGRAPRALRARLRDLYPAFSDEQVGRWLAVDDAQERLEALEEQYDALCNALDQWVRGAFPSLELLPRRGFRKSLIECWRHLVPQLDGDLSQPGRYMLVHAHSRLRQLPSLPESISFPHISVIGLRNMRLETITDDFLRAFPNVRSLEITHCRLRRLPLTETLIANLQVLDLSGNQIALDEGQALILASCQSLVYLNLSFNPLGRSFSIFGMPGLNALHLQGSQLDTFPYGVMDSPQLHTLNLADNALYALPEDFHASPLWREGRVNLRGNLFAASPQSLSTWHWVGENQVPYRLRWLDVVPASRREEMSALWTRFETEQGAEELFRTLSALTTSGNFKSAPLARNFAMRLLDMFEHMTRDPLLKRELFDNAAVTNCQDNATVRFSDLELRVLVWRARHGELARHPERALLHLGGQLWRMSVLDQVAAEHALRAGASNESIEFALAYRIALRGMLDLPIQQDDMLYFAIPDLKPWDICRARCTVLAAQSATSLAQYQARQPFWQDYLRANYARRLKVPREMHEELQRLMDLGGMEPEIERLHITYQQREHELMLQLTREAMGRARTISLDSP</sequence>
<keyword evidence="13" id="KW-0407">Ion channel</keyword>
<feature type="domain" description="NEL" evidence="17">
    <location>
        <begin position="1197"/>
        <end position="1480"/>
    </location>
</feature>
<reference evidence="18" key="1">
    <citation type="submission" date="2022-09" db="EMBL/GenBank/DDBJ databases">
        <title>Intensive care unit water sources are persistently colonized with multi-drug resistant bacteria and are the site of extensive horizontal gene transfer of antibiotic resistance genes.</title>
        <authorList>
            <person name="Diorio-Toth L."/>
        </authorList>
    </citation>
    <scope>NUCLEOTIDE SEQUENCE</scope>
    <source>
        <strain evidence="18">GD03782</strain>
    </source>
</reference>
<feature type="active site" description="Glycyl thioester intermediate" evidence="14">
    <location>
        <position position="1285"/>
    </location>
</feature>
<comment type="catalytic activity">
    <reaction evidence="1">
        <text>S-ubiquitinyl-[E2 ubiquitin-conjugating enzyme]-L-cysteine + [acceptor protein]-L-lysine = [E2 ubiquitin-conjugating enzyme]-L-cysteine + N(6)-ubiquitinyl-[acceptor protein]-L-lysine.</text>
        <dbReference type="EC" id="2.3.2.27"/>
    </reaction>
</comment>
<comment type="subcellular location">
    <subcellularLocation>
        <location evidence="2">Cell membrane</location>
        <topology evidence="2">Single-pass membrane protein</topology>
    </subcellularLocation>
</comment>
<evidence type="ECO:0000256" key="1">
    <source>
        <dbReference type="ARBA" id="ARBA00000900"/>
    </source>
</evidence>
<evidence type="ECO:0000256" key="6">
    <source>
        <dbReference type="ARBA" id="ARBA00022692"/>
    </source>
</evidence>
<dbReference type="GO" id="GO:0005576">
    <property type="term" value="C:extracellular region"/>
    <property type="evidence" value="ECO:0007669"/>
    <property type="project" value="UniProtKB-UniRule"/>
</dbReference>
<evidence type="ECO:0000313" key="19">
    <source>
        <dbReference type="Proteomes" id="UP001160882"/>
    </source>
</evidence>
<dbReference type="InterPro" id="IPR046673">
    <property type="entry name" value="ToxA_N"/>
</dbReference>
<keyword evidence="14" id="KW-0832">Ubl conjugation</keyword>
<evidence type="ECO:0000256" key="10">
    <source>
        <dbReference type="ARBA" id="ARBA00023065"/>
    </source>
</evidence>
<keyword evidence="8 16" id="KW-1133">Transmembrane helix</keyword>
<keyword evidence="4" id="KW-0813">Transport</keyword>
<feature type="transmembrane region" description="Helical" evidence="16">
    <location>
        <begin position="399"/>
        <end position="422"/>
    </location>
</feature>
<evidence type="ECO:0000256" key="9">
    <source>
        <dbReference type="ARBA" id="ARBA00023026"/>
    </source>
</evidence>
<keyword evidence="6 16" id="KW-0812">Transmembrane</keyword>
<proteinExistence type="inferred from homology"/>
<dbReference type="RefSeq" id="WP_280082177.1">
    <property type="nucleotide sequence ID" value="NZ_JAOCGG010000024.1"/>
</dbReference>
<dbReference type="Proteomes" id="UP001160882">
    <property type="component" value="Unassembled WGS sequence"/>
</dbReference>
<keyword evidence="14" id="KW-0964">Secreted</keyword>
<evidence type="ECO:0000256" key="11">
    <source>
        <dbReference type="ARBA" id="ARBA00023136"/>
    </source>
</evidence>
<evidence type="ECO:0000256" key="13">
    <source>
        <dbReference type="ARBA" id="ARBA00023303"/>
    </source>
</evidence>
<dbReference type="PANTHER" id="PTHR46473">
    <property type="entry name" value="GH08155P"/>
    <property type="match status" value="1"/>
</dbReference>
<keyword evidence="10" id="KW-0406">Ion transport</keyword>
<dbReference type="Gene3D" id="1.20.58.360">
    <property type="entry name" value="Shigella T3SS effector IpaH defines"/>
    <property type="match status" value="1"/>
</dbReference>
<evidence type="ECO:0000256" key="7">
    <source>
        <dbReference type="ARBA" id="ARBA00022729"/>
    </source>
</evidence>
<comment type="similarity">
    <text evidence="14">Belongs to the LRR-containing bacterial E3 ligase family.</text>
</comment>
<dbReference type="InterPro" id="IPR051432">
    <property type="entry name" value="KCNMA1_auxiliary"/>
</dbReference>
<gene>
    <name evidence="18" type="ORF">N5I14_13475</name>
</gene>
<dbReference type="GO" id="GO:0016567">
    <property type="term" value="P:protein ubiquitination"/>
    <property type="evidence" value="ECO:0007669"/>
    <property type="project" value="InterPro"/>
</dbReference>
<evidence type="ECO:0000313" key="18">
    <source>
        <dbReference type="EMBL" id="MDH1631255.1"/>
    </source>
</evidence>
<dbReference type="GO" id="GO:0008076">
    <property type="term" value="C:voltage-gated potassium channel complex"/>
    <property type="evidence" value="ECO:0007669"/>
    <property type="project" value="TreeGrafter"/>
</dbReference>
<keyword evidence="14" id="KW-0833">Ubl conjugation pathway</keyword>
<evidence type="ECO:0000256" key="8">
    <source>
        <dbReference type="ARBA" id="ARBA00022989"/>
    </source>
</evidence>
<keyword evidence="14" id="KW-1035">Host cytoplasm</keyword>
<evidence type="ECO:0000256" key="16">
    <source>
        <dbReference type="SAM" id="Phobius"/>
    </source>
</evidence>
<name>A0AA42UTB8_9PSED</name>
<evidence type="ECO:0000256" key="3">
    <source>
        <dbReference type="ARBA" id="ARBA00012483"/>
    </source>
</evidence>
<dbReference type="InterPro" id="IPR032675">
    <property type="entry name" value="LRR_dom_sf"/>
</dbReference>
<keyword evidence="5" id="KW-1003">Cell membrane</keyword>
<feature type="coiled-coil region" evidence="15">
    <location>
        <begin position="939"/>
        <end position="966"/>
    </location>
</feature>
<dbReference type="PANTHER" id="PTHR46473:SF2">
    <property type="entry name" value="LEUCINE-RICH REPEAT-CONTAINING PROTEIN 26"/>
    <property type="match status" value="1"/>
</dbReference>
<evidence type="ECO:0000256" key="15">
    <source>
        <dbReference type="SAM" id="Coils"/>
    </source>
</evidence>
<dbReference type="Gene3D" id="3.80.10.10">
    <property type="entry name" value="Ribonuclease Inhibitor"/>
    <property type="match status" value="1"/>
</dbReference>
<dbReference type="GO" id="GO:0061630">
    <property type="term" value="F:ubiquitin protein ligase activity"/>
    <property type="evidence" value="ECO:0007669"/>
    <property type="project" value="UniProtKB-EC"/>
</dbReference>
<dbReference type="EC" id="2.3.2.27" evidence="3"/>
<dbReference type="SUPFAM" id="SSF52058">
    <property type="entry name" value="L domain-like"/>
    <property type="match status" value="1"/>
</dbReference>
<keyword evidence="14" id="KW-0808">Transferase</keyword>
<dbReference type="Pfam" id="PF14496">
    <property type="entry name" value="NEL"/>
    <property type="match status" value="1"/>
</dbReference>
<dbReference type="Pfam" id="PF20178">
    <property type="entry name" value="ToxA_N"/>
    <property type="match status" value="1"/>
</dbReference>
<dbReference type="GO" id="GO:0099104">
    <property type="term" value="F:potassium channel activator activity"/>
    <property type="evidence" value="ECO:0007669"/>
    <property type="project" value="TreeGrafter"/>
</dbReference>
<comment type="PTM">
    <text evidence="14">Ubiquitinated in the presence of host E1 ubiquitin-activating enzyme, E2 ubiquitin-conjugating enzyme and ubiquitin.</text>
</comment>
<keyword evidence="9" id="KW-0843">Virulence</keyword>
<dbReference type="InterPro" id="IPR029487">
    <property type="entry name" value="NEL_dom"/>
</dbReference>
<dbReference type="EMBL" id="JAOCGG010000024">
    <property type="protein sequence ID" value="MDH1631255.1"/>
    <property type="molecule type" value="Genomic_DNA"/>
</dbReference>
<evidence type="ECO:0000256" key="14">
    <source>
        <dbReference type="PROSITE-ProRule" id="PRU01398"/>
    </source>
</evidence>
<dbReference type="GO" id="GO:0044325">
    <property type="term" value="F:transmembrane transporter binding"/>
    <property type="evidence" value="ECO:0007669"/>
    <property type="project" value="TreeGrafter"/>
</dbReference>
<keyword evidence="12" id="KW-1015">Disulfide bond</keyword>
<keyword evidence="11 16" id="KW-0472">Membrane</keyword>
<dbReference type="GO" id="GO:0005249">
    <property type="term" value="F:voltage-gated potassium channel activity"/>
    <property type="evidence" value="ECO:0007669"/>
    <property type="project" value="TreeGrafter"/>
</dbReference>
<evidence type="ECO:0000256" key="2">
    <source>
        <dbReference type="ARBA" id="ARBA00004162"/>
    </source>
</evidence>
<organism evidence="18 19">
    <name type="scientific">Pseudomonas mosselii</name>
    <dbReference type="NCBI Taxonomy" id="78327"/>
    <lineage>
        <taxon>Bacteria</taxon>
        <taxon>Pseudomonadati</taxon>
        <taxon>Pseudomonadota</taxon>
        <taxon>Gammaproteobacteria</taxon>
        <taxon>Pseudomonadales</taxon>
        <taxon>Pseudomonadaceae</taxon>
        <taxon>Pseudomonas</taxon>
    </lineage>
</organism>
<evidence type="ECO:0000256" key="5">
    <source>
        <dbReference type="ARBA" id="ARBA00022475"/>
    </source>
</evidence>
<evidence type="ECO:0000256" key="12">
    <source>
        <dbReference type="ARBA" id="ARBA00023157"/>
    </source>
</evidence>
<keyword evidence="7" id="KW-0732">Signal</keyword>
<comment type="caution">
    <text evidence="18">The sequence shown here is derived from an EMBL/GenBank/DDBJ whole genome shotgun (WGS) entry which is preliminary data.</text>
</comment>
<protein>
    <recommendedName>
        <fullName evidence="3">RING-type E3 ubiquitin transferase</fullName>
        <ecNumber evidence="3">2.3.2.27</ecNumber>
    </recommendedName>
</protein>